<feature type="non-terminal residue" evidence="1">
    <location>
        <position position="78"/>
    </location>
</feature>
<evidence type="ECO:0000313" key="1">
    <source>
        <dbReference type="EMBL" id="KAF5176470.1"/>
    </source>
</evidence>
<keyword evidence="2" id="KW-1185">Reference proteome</keyword>
<evidence type="ECO:0000313" key="2">
    <source>
        <dbReference type="Proteomes" id="UP000554482"/>
    </source>
</evidence>
<gene>
    <name evidence="1" type="ORF">FRX31_033943</name>
</gene>
<dbReference type="Proteomes" id="UP000554482">
    <property type="component" value="Unassembled WGS sequence"/>
</dbReference>
<protein>
    <submittedName>
        <fullName evidence="1">Uncharacterized protein</fullName>
    </submittedName>
</protein>
<accession>A0A7J6UWA3</accession>
<dbReference type="AlphaFoldDB" id="A0A7J6UWA3"/>
<dbReference type="EMBL" id="JABWDY010042694">
    <property type="protein sequence ID" value="KAF5176470.1"/>
    <property type="molecule type" value="Genomic_DNA"/>
</dbReference>
<name>A0A7J6UWA3_THATH</name>
<sequence>MADHKKPGSFNIRRHISFLRAYPALSPTLPVESPSSLFLSRKNSQDHVDTYNLDNVPGRPRQKHTNNGILCTVVESLK</sequence>
<proteinExistence type="predicted"/>
<comment type="caution">
    <text evidence="1">The sequence shown here is derived from an EMBL/GenBank/DDBJ whole genome shotgun (WGS) entry which is preliminary data.</text>
</comment>
<organism evidence="1 2">
    <name type="scientific">Thalictrum thalictroides</name>
    <name type="common">Rue-anemone</name>
    <name type="synonym">Anemone thalictroides</name>
    <dbReference type="NCBI Taxonomy" id="46969"/>
    <lineage>
        <taxon>Eukaryota</taxon>
        <taxon>Viridiplantae</taxon>
        <taxon>Streptophyta</taxon>
        <taxon>Embryophyta</taxon>
        <taxon>Tracheophyta</taxon>
        <taxon>Spermatophyta</taxon>
        <taxon>Magnoliopsida</taxon>
        <taxon>Ranunculales</taxon>
        <taxon>Ranunculaceae</taxon>
        <taxon>Thalictroideae</taxon>
        <taxon>Thalictrum</taxon>
    </lineage>
</organism>
<reference evidence="1 2" key="1">
    <citation type="submission" date="2020-06" db="EMBL/GenBank/DDBJ databases">
        <title>Transcriptomic and genomic resources for Thalictrum thalictroides and T. hernandezii: Facilitating candidate gene discovery in an emerging model plant lineage.</title>
        <authorList>
            <person name="Arias T."/>
            <person name="Riano-Pachon D.M."/>
            <person name="Di Stilio V.S."/>
        </authorList>
    </citation>
    <scope>NUCLEOTIDE SEQUENCE [LARGE SCALE GENOMIC DNA]</scope>
    <source>
        <strain evidence="2">cv. WT478/WT964</strain>
        <tissue evidence="1">Leaves</tissue>
    </source>
</reference>